<organism evidence="7 8">
    <name type="scientific">Elliptochloris bilobata</name>
    <dbReference type="NCBI Taxonomy" id="381761"/>
    <lineage>
        <taxon>Eukaryota</taxon>
        <taxon>Viridiplantae</taxon>
        <taxon>Chlorophyta</taxon>
        <taxon>core chlorophytes</taxon>
        <taxon>Trebouxiophyceae</taxon>
        <taxon>Trebouxiophyceae incertae sedis</taxon>
        <taxon>Elliptochloris clade</taxon>
        <taxon>Elliptochloris</taxon>
    </lineage>
</organism>
<dbReference type="PANTHER" id="PTHR45790:SF3">
    <property type="entry name" value="S-ADENOSYL-L-METHIONINE-DEPENDENT UROPORPHYRINOGEN III METHYLTRANSFERASE, CHLOROPLASTIC"/>
    <property type="match status" value="1"/>
</dbReference>
<proteinExistence type="predicted"/>
<evidence type="ECO:0000256" key="1">
    <source>
        <dbReference type="ARBA" id="ARBA00012162"/>
    </source>
</evidence>
<evidence type="ECO:0000313" key="8">
    <source>
        <dbReference type="Proteomes" id="UP001445335"/>
    </source>
</evidence>
<dbReference type="FunFam" id="3.40.1010.10:FF:000001">
    <property type="entry name" value="Siroheme synthase"/>
    <property type="match status" value="1"/>
</dbReference>
<dbReference type="NCBIfam" id="NF004790">
    <property type="entry name" value="PRK06136.1"/>
    <property type="match status" value="1"/>
</dbReference>
<dbReference type="AlphaFoldDB" id="A0AAW1SIB3"/>
<name>A0AAW1SIB3_9CHLO</name>
<dbReference type="InterPro" id="IPR035996">
    <property type="entry name" value="4pyrrol_Methylase_sf"/>
</dbReference>
<protein>
    <recommendedName>
        <fullName evidence="1">uroporphyrinogen-III C-methyltransferase</fullName>
        <ecNumber evidence="1">2.1.1.107</ecNumber>
    </recommendedName>
</protein>
<feature type="domain" description="Tetrapyrrole methylase" evidence="6">
    <location>
        <begin position="2"/>
        <end position="207"/>
    </location>
</feature>
<dbReference type="CDD" id="cd11642">
    <property type="entry name" value="SUMT"/>
    <property type="match status" value="1"/>
</dbReference>
<dbReference type="InterPro" id="IPR000878">
    <property type="entry name" value="4pyrrol_Mease"/>
</dbReference>
<dbReference type="Gene3D" id="3.40.1010.10">
    <property type="entry name" value="Cobalt-precorrin-4 Transmethylase, Domain 1"/>
    <property type="match status" value="1"/>
</dbReference>
<evidence type="ECO:0000256" key="4">
    <source>
        <dbReference type="ARBA" id="ARBA00022691"/>
    </source>
</evidence>
<dbReference type="PROSITE" id="PS00839">
    <property type="entry name" value="SUMT_1"/>
    <property type="match status" value="1"/>
</dbReference>
<keyword evidence="4" id="KW-0949">S-adenosyl-L-methionine</keyword>
<accession>A0AAW1SIB3</accession>
<dbReference type="InterPro" id="IPR014776">
    <property type="entry name" value="4pyrrole_Mease_sub2"/>
</dbReference>
<evidence type="ECO:0000259" key="6">
    <source>
        <dbReference type="Pfam" id="PF00590"/>
    </source>
</evidence>
<dbReference type="Proteomes" id="UP001445335">
    <property type="component" value="Unassembled WGS sequence"/>
</dbReference>
<comment type="caution">
    <text evidence="7">The sequence shown here is derived from an EMBL/GenBank/DDBJ whole genome shotgun (WGS) entry which is preliminary data.</text>
</comment>
<keyword evidence="5" id="KW-0627">Porphyrin biosynthesis</keyword>
<keyword evidence="8" id="KW-1185">Reference proteome</keyword>
<dbReference type="Gene3D" id="3.30.950.10">
    <property type="entry name" value="Methyltransferase, Cobalt-precorrin-4 Transmethylase, Domain 2"/>
    <property type="match status" value="1"/>
</dbReference>
<dbReference type="GO" id="GO:0032259">
    <property type="term" value="P:methylation"/>
    <property type="evidence" value="ECO:0007669"/>
    <property type="project" value="UniProtKB-KW"/>
</dbReference>
<dbReference type="Pfam" id="PF00590">
    <property type="entry name" value="TP_methylase"/>
    <property type="match status" value="1"/>
</dbReference>
<reference evidence="7 8" key="1">
    <citation type="journal article" date="2024" name="Nat. Commun.">
        <title>Phylogenomics reveals the evolutionary origins of lichenization in chlorophyte algae.</title>
        <authorList>
            <person name="Puginier C."/>
            <person name="Libourel C."/>
            <person name="Otte J."/>
            <person name="Skaloud P."/>
            <person name="Haon M."/>
            <person name="Grisel S."/>
            <person name="Petersen M."/>
            <person name="Berrin J.G."/>
            <person name="Delaux P.M."/>
            <person name="Dal Grande F."/>
            <person name="Keller J."/>
        </authorList>
    </citation>
    <scope>NUCLEOTIDE SEQUENCE [LARGE SCALE GENOMIC DNA]</scope>
    <source>
        <strain evidence="7 8">SAG 245.80</strain>
    </source>
</reference>
<evidence type="ECO:0000256" key="3">
    <source>
        <dbReference type="ARBA" id="ARBA00022679"/>
    </source>
</evidence>
<dbReference type="InterPro" id="IPR014777">
    <property type="entry name" value="4pyrrole_Mease_sub1"/>
</dbReference>
<sequence>MCHIVGSGPGDPELLTVKAVRLLKEAEVIIYDDLGTEAAVELHASPASERVCVGKRGGRRSARQADIDDLLVQHCLQGRRVVRLKGGCPSVFSRVGSELRALAAAGVPVELVPGVSSALAAPLLAGFPLTDTAIGRSFVVVSAHNPKEADWESLARGADTLVLLMASSNLPEVVERLLATPLPAETPVAVVHAAGLPEQRVWRAALDGVVQATADAGPLSPSVVVIGRVAALPEQAWQQ</sequence>
<dbReference type="SUPFAM" id="SSF53790">
    <property type="entry name" value="Tetrapyrrole methylase"/>
    <property type="match status" value="1"/>
</dbReference>
<keyword evidence="2" id="KW-0489">Methyltransferase</keyword>
<dbReference type="EC" id="2.1.1.107" evidence="1"/>
<dbReference type="InterPro" id="IPR050161">
    <property type="entry name" value="Siro_Cobalamin_biosynth"/>
</dbReference>
<evidence type="ECO:0000256" key="5">
    <source>
        <dbReference type="ARBA" id="ARBA00023244"/>
    </source>
</evidence>
<dbReference type="EMBL" id="JALJOU010000003">
    <property type="protein sequence ID" value="KAK9845261.1"/>
    <property type="molecule type" value="Genomic_DNA"/>
</dbReference>
<evidence type="ECO:0000256" key="2">
    <source>
        <dbReference type="ARBA" id="ARBA00022603"/>
    </source>
</evidence>
<dbReference type="NCBIfam" id="TIGR01469">
    <property type="entry name" value="cobA_cysG_Cterm"/>
    <property type="match status" value="1"/>
</dbReference>
<dbReference type="GO" id="GO:0019354">
    <property type="term" value="P:siroheme biosynthetic process"/>
    <property type="evidence" value="ECO:0007669"/>
    <property type="project" value="InterPro"/>
</dbReference>
<dbReference type="GO" id="GO:0004851">
    <property type="term" value="F:uroporphyrin-III C-methyltransferase activity"/>
    <property type="evidence" value="ECO:0007669"/>
    <property type="project" value="UniProtKB-EC"/>
</dbReference>
<dbReference type="InterPro" id="IPR003043">
    <property type="entry name" value="Uropor_MeTrfase_CS"/>
</dbReference>
<gene>
    <name evidence="7" type="ORF">WJX81_001568</name>
</gene>
<dbReference type="InterPro" id="IPR006366">
    <property type="entry name" value="CobA/CysG_C"/>
</dbReference>
<dbReference type="PANTHER" id="PTHR45790">
    <property type="entry name" value="SIROHEME SYNTHASE-RELATED"/>
    <property type="match status" value="1"/>
</dbReference>
<keyword evidence="3" id="KW-0808">Transferase</keyword>
<evidence type="ECO:0000313" key="7">
    <source>
        <dbReference type="EMBL" id="KAK9845261.1"/>
    </source>
</evidence>